<proteinExistence type="predicted"/>
<organism evidence="2 3">
    <name type="scientific">Streptomyces levis</name>
    <dbReference type="NCBI Taxonomy" id="285566"/>
    <lineage>
        <taxon>Bacteria</taxon>
        <taxon>Bacillati</taxon>
        <taxon>Actinomycetota</taxon>
        <taxon>Actinomycetes</taxon>
        <taxon>Kitasatosporales</taxon>
        <taxon>Streptomycetaceae</taxon>
        <taxon>Streptomyces</taxon>
    </lineage>
</organism>
<name>A0ABP6BBE3_9ACTN</name>
<evidence type="ECO:0000313" key="3">
    <source>
        <dbReference type="Proteomes" id="UP001501095"/>
    </source>
</evidence>
<accession>A0ABP6BBE3</accession>
<dbReference type="GO" id="GO:0016874">
    <property type="term" value="F:ligase activity"/>
    <property type="evidence" value="ECO:0007669"/>
    <property type="project" value="UniProtKB-KW"/>
</dbReference>
<dbReference type="InterPro" id="IPR050237">
    <property type="entry name" value="ATP-dep_AMP-bd_enzyme"/>
</dbReference>
<comment type="caution">
    <text evidence="2">The sequence shown here is derived from an EMBL/GenBank/DDBJ whole genome shotgun (WGS) entry which is preliminary data.</text>
</comment>
<dbReference type="Gene3D" id="3.40.50.12780">
    <property type="entry name" value="N-terminal domain of ligase-like"/>
    <property type="match status" value="1"/>
</dbReference>
<keyword evidence="3" id="KW-1185">Reference proteome</keyword>
<reference evidence="3" key="1">
    <citation type="journal article" date="2019" name="Int. J. Syst. Evol. Microbiol.">
        <title>The Global Catalogue of Microorganisms (GCM) 10K type strain sequencing project: providing services to taxonomists for standard genome sequencing and annotation.</title>
        <authorList>
            <consortium name="The Broad Institute Genomics Platform"/>
            <consortium name="The Broad Institute Genome Sequencing Center for Infectious Disease"/>
            <person name="Wu L."/>
            <person name="Ma J."/>
        </authorList>
    </citation>
    <scope>NUCLEOTIDE SEQUENCE [LARGE SCALE GENOMIC DNA]</scope>
    <source>
        <strain evidence="3">JCM 6924</strain>
    </source>
</reference>
<dbReference type="EMBL" id="BAAATM010000020">
    <property type="protein sequence ID" value="GAA2554261.1"/>
    <property type="molecule type" value="Genomic_DNA"/>
</dbReference>
<dbReference type="Proteomes" id="UP001501095">
    <property type="component" value="Unassembled WGS sequence"/>
</dbReference>
<dbReference type="Pfam" id="PF00501">
    <property type="entry name" value="AMP-binding"/>
    <property type="match status" value="1"/>
</dbReference>
<dbReference type="InterPro" id="IPR042099">
    <property type="entry name" value="ANL_N_sf"/>
</dbReference>
<dbReference type="RefSeq" id="WP_344542864.1">
    <property type="nucleotide sequence ID" value="NZ_BAAATM010000020.1"/>
</dbReference>
<dbReference type="PANTHER" id="PTHR43767:SF1">
    <property type="entry name" value="NONRIBOSOMAL PEPTIDE SYNTHASE PES1 (EUROFUNG)-RELATED"/>
    <property type="match status" value="1"/>
</dbReference>
<dbReference type="PANTHER" id="PTHR43767">
    <property type="entry name" value="LONG-CHAIN-FATTY-ACID--COA LIGASE"/>
    <property type="match status" value="1"/>
</dbReference>
<evidence type="ECO:0000259" key="1">
    <source>
        <dbReference type="Pfam" id="PF00501"/>
    </source>
</evidence>
<sequence>MTAAPDSIPARLARLGERPQSTVIVRCSGPVSAEGVTAAQLLDGCRRIADALRAAGVRAGDQAVVRTRDAYQLVAGVYALTSLGAVPVPAEPRAGVRRCLDEIAPGVFVGERLTHVARRALGWGRGHVRTALVTGRAFPGPAHLPGRHLPERHLPERHLPERHLPSAVPGGTGPAPWVPEPRSEDLATIAFTPGSSGRPEGMEDAHATLAGQLTALDAVLGIRADDVLFSCFLPFAALGPLLGVPTVVPQVDHLAPARTPSGHLVGPLLRHRATVLLGSSAVLGLIAGHCARHGLTLPSVRRVLSFGAPLRPRLAEALAKALPAGAEIVSVHGATGCLPVAAIDAERSGALRIQPPPGHSGTCLGRPLPGVDARVLDADATGLGEIAVAGPVVSPGRHVRPEGTGAARAEADGTPWYRTGDLGRLDEEGRLWYLGRKAHLVTGGEFTLTTEDIEATADTAAGVRRTALVGVGPAGRQRAVLCVEPERAARTDAVVSALRTVLRDHPHARRIGTVLFHPRFPADIRHDSRIDRARLAARAAQGVPQ</sequence>
<dbReference type="SUPFAM" id="SSF56801">
    <property type="entry name" value="Acetyl-CoA synthetase-like"/>
    <property type="match status" value="1"/>
</dbReference>
<protein>
    <submittedName>
        <fullName evidence="2">Fatty acid CoA ligase family protein</fullName>
    </submittedName>
</protein>
<gene>
    <name evidence="2" type="ORF">GCM10010423_64240</name>
</gene>
<evidence type="ECO:0000313" key="2">
    <source>
        <dbReference type="EMBL" id="GAA2554261.1"/>
    </source>
</evidence>
<dbReference type="InterPro" id="IPR000873">
    <property type="entry name" value="AMP-dep_synth/lig_dom"/>
</dbReference>
<feature type="domain" description="AMP-dependent synthetase/ligase" evidence="1">
    <location>
        <begin position="18"/>
        <end position="396"/>
    </location>
</feature>
<keyword evidence="2" id="KW-0436">Ligase</keyword>